<feature type="non-terminal residue" evidence="1">
    <location>
        <position position="1"/>
    </location>
</feature>
<sequence length="68" mass="7670">LNVVMELVSTLFHKIRSNCNMIYDVYSEFKRKNPFPSTPTFILNTGASLVALHVSDVDNSMPGRPISR</sequence>
<evidence type="ECO:0000313" key="1">
    <source>
        <dbReference type="EMBL" id="KAJ9580264.1"/>
    </source>
</evidence>
<keyword evidence="2" id="KW-1185">Reference proteome</keyword>
<comment type="caution">
    <text evidence="1">The sequence shown here is derived from an EMBL/GenBank/DDBJ whole genome shotgun (WGS) entry which is preliminary data.</text>
</comment>
<evidence type="ECO:0000313" key="2">
    <source>
        <dbReference type="Proteomes" id="UP001233999"/>
    </source>
</evidence>
<proteinExistence type="predicted"/>
<reference evidence="1" key="1">
    <citation type="journal article" date="2023" name="IScience">
        <title>Live-bearing cockroach genome reveals convergent evolutionary mechanisms linked to viviparity in insects and beyond.</title>
        <authorList>
            <person name="Fouks B."/>
            <person name="Harrison M.C."/>
            <person name="Mikhailova A.A."/>
            <person name="Marchal E."/>
            <person name="English S."/>
            <person name="Carruthers M."/>
            <person name="Jennings E.C."/>
            <person name="Chiamaka E.L."/>
            <person name="Frigard R.A."/>
            <person name="Pippel M."/>
            <person name="Attardo G.M."/>
            <person name="Benoit J.B."/>
            <person name="Bornberg-Bauer E."/>
            <person name="Tobe S.S."/>
        </authorList>
    </citation>
    <scope>NUCLEOTIDE SEQUENCE</scope>
    <source>
        <strain evidence="1">Stay&amp;Tobe</strain>
    </source>
</reference>
<dbReference type="AlphaFoldDB" id="A0AAD7ZGF0"/>
<gene>
    <name evidence="1" type="ORF">L9F63_004077</name>
</gene>
<feature type="non-terminal residue" evidence="1">
    <location>
        <position position="68"/>
    </location>
</feature>
<accession>A0AAD7ZGF0</accession>
<name>A0AAD7ZGF0_DIPPU</name>
<dbReference type="EMBL" id="JASPKZ010008351">
    <property type="protein sequence ID" value="KAJ9580264.1"/>
    <property type="molecule type" value="Genomic_DNA"/>
</dbReference>
<reference evidence="1" key="2">
    <citation type="submission" date="2023-05" db="EMBL/GenBank/DDBJ databases">
        <authorList>
            <person name="Fouks B."/>
        </authorList>
    </citation>
    <scope>NUCLEOTIDE SEQUENCE</scope>
    <source>
        <strain evidence="1">Stay&amp;Tobe</strain>
        <tissue evidence="1">Testes</tissue>
    </source>
</reference>
<protein>
    <submittedName>
        <fullName evidence="1">Uncharacterized protein</fullName>
    </submittedName>
</protein>
<dbReference type="Proteomes" id="UP001233999">
    <property type="component" value="Unassembled WGS sequence"/>
</dbReference>
<organism evidence="1 2">
    <name type="scientific">Diploptera punctata</name>
    <name type="common">Pacific beetle cockroach</name>
    <dbReference type="NCBI Taxonomy" id="6984"/>
    <lineage>
        <taxon>Eukaryota</taxon>
        <taxon>Metazoa</taxon>
        <taxon>Ecdysozoa</taxon>
        <taxon>Arthropoda</taxon>
        <taxon>Hexapoda</taxon>
        <taxon>Insecta</taxon>
        <taxon>Pterygota</taxon>
        <taxon>Neoptera</taxon>
        <taxon>Polyneoptera</taxon>
        <taxon>Dictyoptera</taxon>
        <taxon>Blattodea</taxon>
        <taxon>Blaberoidea</taxon>
        <taxon>Blaberidae</taxon>
        <taxon>Diplopterinae</taxon>
        <taxon>Diploptera</taxon>
    </lineage>
</organism>